<dbReference type="Proteomes" id="UP000052020">
    <property type="component" value="Unassembled WGS sequence"/>
</dbReference>
<reference evidence="1 2" key="1">
    <citation type="journal article" date="2015" name="Microbiome">
        <title>Genomic resolution of linkages in carbon, nitrogen, and sulfur cycling among widespread estuary sediment bacteria.</title>
        <authorList>
            <person name="Baker B.J."/>
            <person name="Lazar C.S."/>
            <person name="Teske A.P."/>
            <person name="Dick G.J."/>
        </authorList>
    </citation>
    <scope>NUCLEOTIDE SEQUENCE [LARGE SCALE GENOMIC DNA]</scope>
    <source>
        <strain evidence="1">DG_56</strain>
    </source>
</reference>
<feature type="non-terminal residue" evidence="1">
    <location>
        <position position="1"/>
    </location>
</feature>
<protein>
    <submittedName>
        <fullName evidence="1">Uncharacterized protein</fullName>
    </submittedName>
</protein>
<dbReference type="AlphaFoldDB" id="A0A0S7XLL9"/>
<name>A0A0S7XLL9_9BACT</name>
<accession>A0A0S7XLL9</accession>
<sequence length="232" mass="25843">EPVNKTILIERGTMAIDPDSIFYTSYVAGNNPVNRLFRTEPGVGYWTYNPELDPFHKWYEIGVDPPVEDPPIPHPGPWWQGFWFLIDVPHTLTYTAYPPADVEERFLDITTSPLEWAWMMIGGFGIPSDPYDPDVTTWTGSSMVTDTTFGVSTPPTPPASWVPTADCDLADAWDSGYIGLPLSGYIPDAGYYQVSPSQALYCGAMATTDSLAAGEGFWLDVEDLEVWMKLTR</sequence>
<proteinExistence type="predicted"/>
<organism evidence="1 2">
    <name type="scientific">candidate division KD3-62 bacterium DG_56</name>
    <dbReference type="NCBI Taxonomy" id="1704032"/>
    <lineage>
        <taxon>Bacteria</taxon>
        <taxon>candidate division KD3-62</taxon>
    </lineage>
</organism>
<evidence type="ECO:0000313" key="1">
    <source>
        <dbReference type="EMBL" id="KPJ63335.1"/>
    </source>
</evidence>
<evidence type="ECO:0000313" key="2">
    <source>
        <dbReference type="Proteomes" id="UP000052020"/>
    </source>
</evidence>
<gene>
    <name evidence="1" type="ORF">AMK68_03995</name>
</gene>
<comment type="caution">
    <text evidence="1">The sequence shown here is derived from an EMBL/GenBank/DDBJ whole genome shotgun (WGS) entry which is preliminary data.</text>
</comment>
<dbReference type="EMBL" id="LIZY01000087">
    <property type="protein sequence ID" value="KPJ63335.1"/>
    <property type="molecule type" value="Genomic_DNA"/>
</dbReference>